<evidence type="ECO:0000313" key="3">
    <source>
        <dbReference type="Proteomes" id="UP000332487"/>
    </source>
</evidence>
<name>C7DI07_MICA2</name>
<reference evidence="2 3" key="1">
    <citation type="journal article" date="2009" name="Genome Biol.">
        <title>Community-wide analysis of microbial genome sequence signatures.</title>
        <authorList>
            <person name="Dick G.J."/>
            <person name="Andersson A.F."/>
            <person name="Baker B.J."/>
            <person name="Simmons S.L."/>
            <person name="Thomas B.C."/>
            <person name="Yelton A.P."/>
            <person name="Banfield J.F."/>
        </authorList>
    </citation>
    <scope>NUCLEOTIDE SEQUENCE [LARGE SCALE GENOMIC DNA]</scope>
    <source>
        <strain evidence="2">ARMAN-2</strain>
    </source>
</reference>
<evidence type="ECO:0000313" key="2">
    <source>
        <dbReference type="EMBL" id="EET89581.1"/>
    </source>
</evidence>
<dbReference type="InterPro" id="IPR009072">
    <property type="entry name" value="Histone-fold"/>
</dbReference>
<accession>C7DI07</accession>
<dbReference type="SUPFAM" id="SSF47113">
    <property type="entry name" value="Histone-fold"/>
    <property type="match status" value="1"/>
</dbReference>
<dbReference type="Pfam" id="PF00808">
    <property type="entry name" value="CBFD_NFYB_HMF"/>
    <property type="match status" value="1"/>
</dbReference>
<dbReference type="EMBL" id="GG697241">
    <property type="protein sequence ID" value="EET89581.1"/>
    <property type="molecule type" value="Genomic_DNA"/>
</dbReference>
<organism evidence="2 3">
    <name type="scientific">Candidatus Micrarchaeum acidiphilum ARMAN-2</name>
    <dbReference type="NCBI Taxonomy" id="425595"/>
    <lineage>
        <taxon>Archaea</taxon>
        <taxon>Candidatus Micrarchaeota</taxon>
        <taxon>Candidatus Micrarchaeia</taxon>
        <taxon>Candidatus Micrarchaeales</taxon>
        <taxon>Candidatus Micrarchaeaceae</taxon>
        <taxon>Candidatus Micrarchaeum</taxon>
    </lineage>
</organism>
<dbReference type="Gene3D" id="1.10.20.10">
    <property type="entry name" value="Histone, subunit A"/>
    <property type="match status" value="1"/>
</dbReference>
<evidence type="ECO:0000259" key="1">
    <source>
        <dbReference type="Pfam" id="PF00808"/>
    </source>
</evidence>
<dbReference type="InterPro" id="IPR003958">
    <property type="entry name" value="CBFA_NFYB_domain"/>
</dbReference>
<keyword evidence="3" id="KW-1185">Reference proteome</keyword>
<gene>
    <name evidence="2" type="ORF">UNLARM2_1031</name>
</gene>
<sequence length="67" mass="7329">MKIATSAIKKLFGKDSGIMVTDDAAEAIAKALAENAAEIAKYAVENAKRHHRSIIKPEDIESYKSRI</sequence>
<dbReference type="AlphaFoldDB" id="C7DI07"/>
<reference evidence="2 3" key="2">
    <citation type="journal article" date="2010" name="Proc. Natl. Acad. Sci. U.S.A.">
        <title>Enigmatic, ultrasmall, uncultivated Archaea.</title>
        <authorList>
            <person name="Baker B.J."/>
            <person name="Comolli L.R."/>
            <person name="Dick G.J."/>
            <person name="Hauser L.J."/>
            <person name="Hyatt D."/>
            <person name="Dill B.D."/>
            <person name="Land M.L."/>
            <person name="Verberkmoes N.C."/>
            <person name="Hettich R.L."/>
            <person name="Banfield J.F."/>
        </authorList>
    </citation>
    <scope>NUCLEOTIDE SEQUENCE [LARGE SCALE GENOMIC DNA]</scope>
    <source>
        <strain evidence="2">ARMAN-2</strain>
    </source>
</reference>
<proteinExistence type="predicted"/>
<dbReference type="Proteomes" id="UP000332487">
    <property type="component" value="Unassembled WGS sequence"/>
</dbReference>
<dbReference type="GO" id="GO:0046982">
    <property type="term" value="F:protein heterodimerization activity"/>
    <property type="evidence" value="ECO:0007669"/>
    <property type="project" value="InterPro"/>
</dbReference>
<feature type="domain" description="Transcription factor CBF/NF-Y/archaeal histone" evidence="1">
    <location>
        <begin position="5"/>
        <end position="61"/>
    </location>
</feature>
<protein>
    <recommendedName>
        <fullName evidence="1">Transcription factor CBF/NF-Y/archaeal histone domain-containing protein</fullName>
    </recommendedName>
</protein>